<dbReference type="AlphaFoldDB" id="A0A3B1AGC6"/>
<accession>A0A3B1AGC6</accession>
<organism evidence="2">
    <name type="scientific">hydrothermal vent metagenome</name>
    <dbReference type="NCBI Taxonomy" id="652676"/>
    <lineage>
        <taxon>unclassified sequences</taxon>
        <taxon>metagenomes</taxon>
        <taxon>ecological metagenomes</taxon>
    </lineage>
</organism>
<reference evidence="2" key="1">
    <citation type="submission" date="2018-06" db="EMBL/GenBank/DDBJ databases">
        <authorList>
            <person name="Zhirakovskaya E."/>
        </authorList>
    </citation>
    <scope>NUCLEOTIDE SEQUENCE</scope>
</reference>
<dbReference type="Gene3D" id="3.10.450.40">
    <property type="match status" value="1"/>
</dbReference>
<name>A0A3B1AGC6_9ZZZZ</name>
<proteinExistence type="predicted"/>
<dbReference type="Pfam" id="PF03413">
    <property type="entry name" value="PepSY"/>
    <property type="match status" value="1"/>
</dbReference>
<dbReference type="EMBL" id="UOFT01000056">
    <property type="protein sequence ID" value="VAW97339.1"/>
    <property type="molecule type" value="Genomic_DNA"/>
</dbReference>
<protein>
    <recommendedName>
        <fullName evidence="1">PepSY domain-containing protein</fullName>
    </recommendedName>
</protein>
<sequence length="106" mass="11422">MVSFLRTHSLLLLLGIPFVAQANAQNNLDKNINSTTSYTVKINATGLYAKAAISKQMAAGIAQQYVPGRVLKVTFNGSVYRVKIVSRSGDVVNVLVDANTGQILNR</sequence>
<dbReference type="InterPro" id="IPR025711">
    <property type="entry name" value="PepSY"/>
</dbReference>
<evidence type="ECO:0000313" key="2">
    <source>
        <dbReference type="EMBL" id="VAW97339.1"/>
    </source>
</evidence>
<gene>
    <name evidence="2" type="ORF">MNBD_GAMMA23-1826</name>
</gene>
<feature type="domain" description="PepSY" evidence="1">
    <location>
        <begin position="53"/>
        <end position="105"/>
    </location>
</feature>
<evidence type="ECO:0000259" key="1">
    <source>
        <dbReference type="Pfam" id="PF03413"/>
    </source>
</evidence>